<gene>
    <name evidence="1" type="ORF">LY89DRAFT_687578</name>
</gene>
<dbReference type="RefSeq" id="XP_018067861.1">
    <property type="nucleotide sequence ID" value="XM_018215527.1"/>
</dbReference>
<evidence type="ECO:0000313" key="2">
    <source>
        <dbReference type="Proteomes" id="UP000070700"/>
    </source>
</evidence>
<proteinExistence type="predicted"/>
<reference evidence="1 2" key="1">
    <citation type="submission" date="2015-10" db="EMBL/GenBank/DDBJ databases">
        <title>Full genome of DAOMC 229536 Phialocephala scopiformis, a fungal endophyte of spruce producing the potent anti-insectan compound rugulosin.</title>
        <authorList>
            <consortium name="DOE Joint Genome Institute"/>
            <person name="Walker A.K."/>
            <person name="Frasz S.L."/>
            <person name="Seifert K.A."/>
            <person name="Miller J.D."/>
            <person name="Mondo S.J."/>
            <person name="Labutti K."/>
            <person name="Lipzen A."/>
            <person name="Dockter R."/>
            <person name="Kennedy M."/>
            <person name="Grigoriev I.V."/>
            <person name="Spatafora J.W."/>
        </authorList>
    </citation>
    <scope>NUCLEOTIDE SEQUENCE [LARGE SCALE GENOMIC DNA]</scope>
    <source>
        <strain evidence="1 2">CBS 120377</strain>
    </source>
</reference>
<dbReference type="GeneID" id="28825253"/>
<dbReference type="InParanoid" id="A0A194WZY0"/>
<evidence type="ECO:0000313" key="1">
    <source>
        <dbReference type="EMBL" id="KUJ13506.1"/>
    </source>
</evidence>
<dbReference type="KEGG" id="psco:LY89DRAFT_687578"/>
<dbReference type="Proteomes" id="UP000070700">
    <property type="component" value="Unassembled WGS sequence"/>
</dbReference>
<protein>
    <submittedName>
        <fullName evidence="1">Uncharacterized protein</fullName>
    </submittedName>
</protein>
<name>A0A194WZY0_MOLSC</name>
<dbReference type="PROSITE" id="PS51257">
    <property type="entry name" value="PROKAR_LIPOPROTEIN"/>
    <property type="match status" value="1"/>
</dbReference>
<dbReference type="EMBL" id="KQ947422">
    <property type="protein sequence ID" value="KUJ13506.1"/>
    <property type="molecule type" value="Genomic_DNA"/>
</dbReference>
<organism evidence="1 2">
    <name type="scientific">Mollisia scopiformis</name>
    <name type="common">Conifer needle endophyte fungus</name>
    <name type="synonym">Phialocephala scopiformis</name>
    <dbReference type="NCBI Taxonomy" id="149040"/>
    <lineage>
        <taxon>Eukaryota</taxon>
        <taxon>Fungi</taxon>
        <taxon>Dikarya</taxon>
        <taxon>Ascomycota</taxon>
        <taxon>Pezizomycotina</taxon>
        <taxon>Leotiomycetes</taxon>
        <taxon>Helotiales</taxon>
        <taxon>Mollisiaceae</taxon>
        <taxon>Mollisia</taxon>
    </lineage>
</organism>
<sequence>MQRRIISRDREFDFIRGGGVPAVLQACRESRHEFLEPGDVTSLERRREAHPLYKLYFQNEDKTDAGIYFCAELDCFWGMRDKLIIHTPGTVRPPQFADMTAMLAVTGLDQILKNLAVPDWWIGSILIDGEPSQRLPFGGFSRVDLMHLIEVLPCLETLTLVVTEEFLCREPETRDELVNYDPEINGELDDTRMSRLQRAVVHNVKGLAMTLKILKKLAPQKNWPKTLKFRFDRQMMENEGFL</sequence>
<accession>A0A194WZY0</accession>
<dbReference type="AlphaFoldDB" id="A0A194WZY0"/>
<keyword evidence="2" id="KW-1185">Reference proteome</keyword>